<proteinExistence type="predicted"/>
<dbReference type="EMBL" id="BK014894">
    <property type="protein sequence ID" value="DAD81056.1"/>
    <property type="molecule type" value="Genomic_DNA"/>
</dbReference>
<reference evidence="1" key="1">
    <citation type="journal article" date="2021" name="Proc. Natl. Acad. Sci. U.S.A.">
        <title>A Catalog of Tens of Thousands of Viruses from Human Metagenomes Reveals Hidden Associations with Chronic Diseases.</title>
        <authorList>
            <person name="Tisza M.J."/>
            <person name="Buck C.B."/>
        </authorList>
    </citation>
    <scope>NUCLEOTIDE SEQUENCE</scope>
    <source>
        <strain evidence="1">CtCVD13</strain>
    </source>
</reference>
<name>A0A8S5MFU5_9CAUD</name>
<organism evidence="1">
    <name type="scientific">Siphoviridae sp. ctCVD13</name>
    <dbReference type="NCBI Taxonomy" id="2826194"/>
    <lineage>
        <taxon>Viruses</taxon>
        <taxon>Duplodnaviria</taxon>
        <taxon>Heunggongvirae</taxon>
        <taxon>Uroviricota</taxon>
        <taxon>Caudoviricetes</taxon>
    </lineage>
</organism>
<accession>A0A8S5MFU5</accession>
<evidence type="ECO:0000313" key="1">
    <source>
        <dbReference type="EMBL" id="DAD81056.1"/>
    </source>
</evidence>
<sequence length="62" mass="6999">MGECLDNGIKKETELPKLINEIVKKLSHEKSFVPQLEQKPKKKMRSAEDIMKDYGLGGVKLG</sequence>
<protein>
    <submittedName>
        <fullName evidence="1">Uncharacterized protein</fullName>
    </submittedName>
</protein>